<name>A0A9P6SSM4_9FUNG</name>
<feature type="region of interest" description="Disordered" evidence="1">
    <location>
        <begin position="1"/>
        <end position="57"/>
    </location>
</feature>
<reference evidence="2" key="1">
    <citation type="journal article" date="2020" name="Fungal Divers.">
        <title>Resolving the Mortierellaceae phylogeny through synthesis of multi-gene phylogenetics and phylogenomics.</title>
        <authorList>
            <person name="Vandepol N."/>
            <person name="Liber J."/>
            <person name="Desiro A."/>
            <person name="Na H."/>
            <person name="Kennedy M."/>
            <person name="Barry K."/>
            <person name="Grigoriev I.V."/>
            <person name="Miller A.N."/>
            <person name="O'Donnell K."/>
            <person name="Stajich J.E."/>
            <person name="Bonito G."/>
        </authorList>
    </citation>
    <scope>NUCLEOTIDE SEQUENCE</scope>
    <source>
        <strain evidence="2">NRRL 2769</strain>
    </source>
</reference>
<dbReference type="AlphaFoldDB" id="A0A9P6SSM4"/>
<dbReference type="Proteomes" id="UP000703661">
    <property type="component" value="Unassembled WGS sequence"/>
</dbReference>
<dbReference type="EMBL" id="JAAAID010003686">
    <property type="protein sequence ID" value="KAF9996389.1"/>
    <property type="molecule type" value="Genomic_DNA"/>
</dbReference>
<feature type="compositionally biased region" description="Low complexity" evidence="1">
    <location>
        <begin position="29"/>
        <end position="42"/>
    </location>
</feature>
<feature type="non-terminal residue" evidence="2">
    <location>
        <position position="1"/>
    </location>
</feature>
<keyword evidence="3" id="KW-1185">Reference proteome</keyword>
<gene>
    <name evidence="2" type="ORF">BGZ80_007255</name>
</gene>
<protein>
    <submittedName>
        <fullName evidence="2">Uncharacterized protein</fullName>
    </submittedName>
</protein>
<sequence length="57" mass="5667">VTKIHSTKPKSGGSAMGQEAYQDNQSVMASTATASISAPTTSGPGTMAAPVEIATRS</sequence>
<proteinExistence type="predicted"/>
<evidence type="ECO:0000313" key="2">
    <source>
        <dbReference type="EMBL" id="KAF9996389.1"/>
    </source>
</evidence>
<organism evidence="2 3">
    <name type="scientific">Entomortierella chlamydospora</name>
    <dbReference type="NCBI Taxonomy" id="101097"/>
    <lineage>
        <taxon>Eukaryota</taxon>
        <taxon>Fungi</taxon>
        <taxon>Fungi incertae sedis</taxon>
        <taxon>Mucoromycota</taxon>
        <taxon>Mortierellomycotina</taxon>
        <taxon>Mortierellomycetes</taxon>
        <taxon>Mortierellales</taxon>
        <taxon>Mortierellaceae</taxon>
        <taxon>Entomortierella</taxon>
    </lineage>
</organism>
<accession>A0A9P6SSM4</accession>
<evidence type="ECO:0000313" key="3">
    <source>
        <dbReference type="Proteomes" id="UP000703661"/>
    </source>
</evidence>
<evidence type="ECO:0000256" key="1">
    <source>
        <dbReference type="SAM" id="MobiDB-lite"/>
    </source>
</evidence>
<comment type="caution">
    <text evidence="2">The sequence shown here is derived from an EMBL/GenBank/DDBJ whole genome shotgun (WGS) entry which is preliminary data.</text>
</comment>